<evidence type="ECO:0000313" key="3">
    <source>
        <dbReference type="Proteomes" id="UP000187608"/>
    </source>
</evidence>
<evidence type="ECO:0000313" key="2">
    <source>
        <dbReference type="EMBL" id="SIS45337.1"/>
    </source>
</evidence>
<evidence type="ECO:0000259" key="1">
    <source>
        <dbReference type="Pfam" id="PF00462"/>
    </source>
</evidence>
<organism evidence="2 3">
    <name type="scientific">Salimicrobium flavidum</name>
    <dbReference type="NCBI Taxonomy" id="570947"/>
    <lineage>
        <taxon>Bacteria</taxon>
        <taxon>Bacillati</taxon>
        <taxon>Bacillota</taxon>
        <taxon>Bacilli</taxon>
        <taxon>Bacillales</taxon>
        <taxon>Bacillaceae</taxon>
        <taxon>Salimicrobium</taxon>
    </lineage>
</organism>
<dbReference type="InterPro" id="IPR002109">
    <property type="entry name" value="Glutaredoxin"/>
</dbReference>
<dbReference type="AlphaFoldDB" id="A0A1N7J7U3"/>
<dbReference type="Pfam" id="PF00462">
    <property type="entry name" value="Glutaredoxin"/>
    <property type="match status" value="1"/>
</dbReference>
<name>A0A1N7J7U3_9BACI</name>
<keyword evidence="3" id="KW-1185">Reference proteome</keyword>
<proteinExistence type="predicted"/>
<accession>A0A1N7J7U3</accession>
<dbReference type="InterPro" id="IPR036249">
    <property type="entry name" value="Thioredoxin-like_sf"/>
</dbReference>
<dbReference type="PROSITE" id="PS51354">
    <property type="entry name" value="GLUTAREDOXIN_2"/>
    <property type="match status" value="1"/>
</dbReference>
<sequence>MGGFSDEGSLYDGCLLCMNVIQHLENQGIDYQTMNILEDHQQRDGLKRKIGEVYVPVLEDEGQFTIGEDILQTDR</sequence>
<dbReference type="EMBL" id="FTOC01000004">
    <property type="protein sequence ID" value="SIS45337.1"/>
    <property type="molecule type" value="Genomic_DNA"/>
</dbReference>
<gene>
    <name evidence="2" type="ORF">SAMN05421687_10487</name>
</gene>
<dbReference type="SUPFAM" id="SSF52833">
    <property type="entry name" value="Thioredoxin-like"/>
    <property type="match status" value="1"/>
</dbReference>
<feature type="domain" description="Glutaredoxin" evidence="1">
    <location>
        <begin position="12"/>
        <end position="60"/>
    </location>
</feature>
<dbReference type="Proteomes" id="UP000187608">
    <property type="component" value="Unassembled WGS sequence"/>
</dbReference>
<reference evidence="3" key="1">
    <citation type="submission" date="2017-01" db="EMBL/GenBank/DDBJ databases">
        <authorList>
            <person name="Varghese N."/>
            <person name="Submissions S."/>
        </authorList>
    </citation>
    <scope>NUCLEOTIDE SEQUENCE [LARGE SCALE GENOMIC DNA]</scope>
    <source>
        <strain evidence="3">DSM 23127</strain>
    </source>
</reference>
<dbReference type="Gene3D" id="3.40.30.10">
    <property type="entry name" value="Glutaredoxin"/>
    <property type="match status" value="1"/>
</dbReference>
<protein>
    <submittedName>
        <fullName evidence="2">Glutaredoxin</fullName>
    </submittedName>
</protein>